<proteinExistence type="predicted"/>
<name>A0A318JDV1_9NEIS</name>
<dbReference type="AlphaFoldDB" id="A0A318JDV1"/>
<dbReference type="GO" id="GO:0008199">
    <property type="term" value="F:ferric iron binding"/>
    <property type="evidence" value="ECO:0007669"/>
    <property type="project" value="InterPro"/>
</dbReference>
<dbReference type="PANTHER" id="PTHR30295">
    <property type="entry name" value="BACTERIOFERRITIN"/>
    <property type="match status" value="1"/>
</dbReference>
<evidence type="ECO:0000259" key="5">
    <source>
        <dbReference type="PROSITE" id="PS50905"/>
    </source>
</evidence>
<feature type="binding site" evidence="3">
    <location>
        <position position="169"/>
    </location>
    <ligand>
        <name>Fe cation</name>
        <dbReference type="ChEBI" id="CHEBI:24875"/>
    </ligand>
</feature>
<evidence type="ECO:0000313" key="6">
    <source>
        <dbReference type="EMBL" id="PXX45925.1"/>
    </source>
</evidence>
<reference evidence="6 7" key="1">
    <citation type="submission" date="2018-05" db="EMBL/GenBank/DDBJ databases">
        <title>Genomic Encyclopedia of Type Strains, Phase IV (KMG-IV): sequencing the most valuable type-strain genomes for metagenomic binning, comparative biology and taxonomic classification.</title>
        <authorList>
            <person name="Goeker M."/>
        </authorList>
    </citation>
    <scope>NUCLEOTIDE SEQUENCE [LARGE SCALE GENOMIC DNA]</scope>
    <source>
        <strain evidence="6 7">DSM 25134</strain>
    </source>
</reference>
<evidence type="ECO:0000313" key="7">
    <source>
        <dbReference type="Proteomes" id="UP000248395"/>
    </source>
</evidence>
<dbReference type="PROSITE" id="PS50905">
    <property type="entry name" value="FERRITIN_LIKE"/>
    <property type="match status" value="1"/>
</dbReference>
<evidence type="ECO:0000256" key="1">
    <source>
        <dbReference type="ARBA" id="ARBA00022434"/>
    </source>
</evidence>
<dbReference type="GO" id="GO:0020037">
    <property type="term" value="F:heme binding"/>
    <property type="evidence" value="ECO:0007669"/>
    <property type="project" value="TreeGrafter"/>
</dbReference>
<feature type="binding site" evidence="3">
    <location>
        <position position="51"/>
    </location>
    <ligand>
        <name>Fe cation</name>
        <dbReference type="ChEBI" id="CHEBI:24875"/>
    </ligand>
</feature>
<feature type="domain" description="Ferritin-like diiron" evidence="5">
    <location>
        <begin position="34"/>
        <end position="178"/>
    </location>
</feature>
<dbReference type="Gene3D" id="1.20.1260.10">
    <property type="match status" value="1"/>
</dbReference>
<keyword evidence="2 3" id="KW-0408">Iron</keyword>
<dbReference type="GO" id="GO:0004322">
    <property type="term" value="F:ferroxidase activity"/>
    <property type="evidence" value="ECO:0007669"/>
    <property type="project" value="TreeGrafter"/>
</dbReference>
<organism evidence="6 7">
    <name type="scientific">Aquitalea magnusonii</name>
    <dbReference type="NCBI Taxonomy" id="332411"/>
    <lineage>
        <taxon>Bacteria</taxon>
        <taxon>Pseudomonadati</taxon>
        <taxon>Pseudomonadota</taxon>
        <taxon>Betaproteobacteria</taxon>
        <taxon>Neisseriales</taxon>
        <taxon>Chromobacteriaceae</taxon>
        <taxon>Aquitalea</taxon>
    </lineage>
</organism>
<feature type="binding site" evidence="3">
    <location>
        <position position="87"/>
    </location>
    <ligand>
        <name>Fe cation</name>
        <dbReference type="ChEBI" id="CHEBI:24875"/>
    </ligand>
</feature>
<dbReference type="EMBL" id="QJKC01000010">
    <property type="protein sequence ID" value="PXX45925.1"/>
    <property type="molecule type" value="Genomic_DNA"/>
</dbReference>
<dbReference type="GO" id="GO:0005829">
    <property type="term" value="C:cytosol"/>
    <property type="evidence" value="ECO:0007669"/>
    <property type="project" value="TreeGrafter"/>
</dbReference>
<dbReference type="PANTHER" id="PTHR30295:SF1">
    <property type="entry name" value="DNA PROTECTION DURING STARVATION PROTEIN"/>
    <property type="match status" value="1"/>
</dbReference>
<dbReference type="Proteomes" id="UP000248395">
    <property type="component" value="Unassembled WGS sequence"/>
</dbReference>
<dbReference type="InterPro" id="IPR014490">
    <property type="entry name" value="Dps-like"/>
</dbReference>
<keyword evidence="1" id="KW-0409">Iron storage</keyword>
<accession>A0A318JDV1</accession>
<dbReference type="Pfam" id="PF00210">
    <property type="entry name" value="Ferritin"/>
    <property type="match status" value="1"/>
</dbReference>
<dbReference type="OrthoDB" id="4271929at2"/>
<feature type="binding site" evidence="3">
    <location>
        <position position="134"/>
    </location>
    <ligand>
        <name>Fe cation</name>
        <dbReference type="ChEBI" id="CHEBI:24875"/>
    </ligand>
</feature>
<gene>
    <name evidence="6" type="ORF">DFR38_11023</name>
</gene>
<dbReference type="InterPro" id="IPR008331">
    <property type="entry name" value="Ferritin_DPS_dom"/>
</dbReference>
<feature type="region of interest" description="Disordered" evidence="4">
    <location>
        <begin position="1"/>
        <end position="24"/>
    </location>
</feature>
<protein>
    <submittedName>
        <fullName evidence="6">Bacterioferritin</fullName>
    </submittedName>
</protein>
<dbReference type="InterPro" id="IPR012347">
    <property type="entry name" value="Ferritin-like"/>
</dbReference>
<dbReference type="PIRSF" id="PIRSF018063">
    <property type="entry name" value="Ferrtn_UCP018063"/>
    <property type="match status" value="1"/>
</dbReference>
<evidence type="ECO:0000256" key="2">
    <source>
        <dbReference type="ARBA" id="ARBA00023004"/>
    </source>
</evidence>
<dbReference type="RefSeq" id="WP_059284467.1">
    <property type="nucleotide sequence ID" value="NZ_LNQU01000002.1"/>
</dbReference>
<feature type="compositionally biased region" description="Polar residues" evidence="4">
    <location>
        <begin position="8"/>
        <end position="20"/>
    </location>
</feature>
<dbReference type="InterPro" id="IPR009078">
    <property type="entry name" value="Ferritin-like_SF"/>
</dbReference>
<feature type="binding site" evidence="3">
    <location>
        <position position="166"/>
    </location>
    <ligand>
        <name>Fe cation</name>
        <dbReference type="ChEBI" id="CHEBI:24875"/>
    </ligand>
</feature>
<dbReference type="GO" id="GO:0006879">
    <property type="term" value="P:intracellular iron ion homeostasis"/>
    <property type="evidence" value="ECO:0007669"/>
    <property type="project" value="UniProtKB-KW"/>
</dbReference>
<comment type="caution">
    <text evidence="6">The sequence shown here is derived from an EMBL/GenBank/DDBJ whole genome shotgun (WGS) entry which is preliminary data.</text>
</comment>
<dbReference type="InterPro" id="IPR009040">
    <property type="entry name" value="Ferritin-like_diiron"/>
</dbReference>
<evidence type="ECO:0000256" key="4">
    <source>
        <dbReference type="SAM" id="MobiDB-lite"/>
    </source>
</evidence>
<evidence type="ECO:0000256" key="3">
    <source>
        <dbReference type="PIRSR" id="PIRSR018063-50"/>
    </source>
</evidence>
<keyword evidence="3" id="KW-0479">Metal-binding</keyword>
<dbReference type="SUPFAM" id="SSF47240">
    <property type="entry name" value="Ferritin-like"/>
    <property type="match status" value="1"/>
</dbReference>
<keyword evidence="7" id="KW-1185">Reference proteome</keyword>
<sequence length="178" mass="20175">MKNDKDNSTSSTEQDMSNNAAKKMTDGAVTQGYRGERHKLIALLNAALASELVCFLRYTRFYYTVGGLSNTALKAEFMQHAREEMQHANMLAERIVQLNGKPDFDPENLLNNAHTQYDDTDKIQAMIKANLVAERIAIESYRKMILELQDSDPTTSLLLTTILSQEEEHAEEMRSLLD</sequence>